<dbReference type="PANTHER" id="PTHR43434:SF1">
    <property type="entry name" value="PHOSPHOGLYCOLATE PHOSPHATASE"/>
    <property type="match status" value="1"/>
</dbReference>
<dbReference type="GO" id="GO:0005829">
    <property type="term" value="C:cytosol"/>
    <property type="evidence" value="ECO:0007669"/>
    <property type="project" value="TreeGrafter"/>
</dbReference>
<keyword evidence="3" id="KW-1185">Reference proteome</keyword>
<dbReference type="InterPro" id="IPR023198">
    <property type="entry name" value="PGP-like_dom2"/>
</dbReference>
<dbReference type="SUPFAM" id="SSF56784">
    <property type="entry name" value="HAD-like"/>
    <property type="match status" value="1"/>
</dbReference>
<dbReference type="GO" id="GO:0006281">
    <property type="term" value="P:DNA repair"/>
    <property type="evidence" value="ECO:0007669"/>
    <property type="project" value="TreeGrafter"/>
</dbReference>
<dbReference type="InterPro" id="IPR023214">
    <property type="entry name" value="HAD_sf"/>
</dbReference>
<evidence type="ECO:0000313" key="2">
    <source>
        <dbReference type="EMBL" id="MQS12469.1"/>
    </source>
</evidence>
<feature type="region of interest" description="Disordered" evidence="1">
    <location>
        <begin position="1"/>
        <end position="28"/>
    </location>
</feature>
<dbReference type="Proteomes" id="UP000450000">
    <property type="component" value="Unassembled WGS sequence"/>
</dbReference>
<keyword evidence="2" id="KW-0378">Hydrolase</keyword>
<dbReference type="Gene3D" id="3.40.50.1000">
    <property type="entry name" value="HAD superfamily/HAD-like"/>
    <property type="match status" value="1"/>
</dbReference>
<dbReference type="InterPro" id="IPR050155">
    <property type="entry name" value="HAD-like_hydrolase_sf"/>
</dbReference>
<gene>
    <name evidence="2" type="ORF">F7Q99_09260</name>
</gene>
<dbReference type="GO" id="GO:0008967">
    <property type="term" value="F:phosphoglycolate phosphatase activity"/>
    <property type="evidence" value="ECO:0007669"/>
    <property type="project" value="TreeGrafter"/>
</dbReference>
<accession>A0A6N7KPI1</accession>
<name>A0A6N7KPI1_9ACTN</name>
<dbReference type="SFLD" id="SFLDG01129">
    <property type="entry name" value="C1.5:_HAD__Beta-PGM__Phosphata"/>
    <property type="match status" value="1"/>
</dbReference>
<reference evidence="2 3" key="1">
    <citation type="submission" date="2019-09" db="EMBL/GenBank/DDBJ databases">
        <title>Genome Sequences of Streptomyces kaniharaensis ATCC 21070.</title>
        <authorList>
            <person name="Zhu W."/>
            <person name="De Crecy-Lagard V."/>
            <person name="Richards N.G."/>
        </authorList>
    </citation>
    <scope>NUCLEOTIDE SEQUENCE [LARGE SCALE GENOMIC DNA]</scope>
    <source>
        <strain evidence="2 3">SF-557</strain>
    </source>
</reference>
<dbReference type="OrthoDB" id="4307245at2"/>
<dbReference type="EMBL" id="WBOF01000001">
    <property type="protein sequence ID" value="MQS12469.1"/>
    <property type="molecule type" value="Genomic_DNA"/>
</dbReference>
<protein>
    <submittedName>
        <fullName evidence="2">HAD family hydrolase</fullName>
    </submittedName>
</protein>
<organism evidence="2 3">
    <name type="scientific">Streptomyces kaniharaensis</name>
    <dbReference type="NCBI Taxonomy" id="212423"/>
    <lineage>
        <taxon>Bacteria</taxon>
        <taxon>Bacillati</taxon>
        <taxon>Actinomycetota</taxon>
        <taxon>Actinomycetes</taxon>
        <taxon>Kitasatosporales</taxon>
        <taxon>Streptomycetaceae</taxon>
        <taxon>Streptomyces</taxon>
    </lineage>
</organism>
<sequence>MTCSGSPPRRSRRYSRSTGAGRARELRPTGLSAPRVTVPCVRNHIVWDWNGTLFQDMEAVLGASNAAFATVGIGPMTMQEYREQYEIPIPRFYQRLLGRMPSEAEWLLLDDAFHDRYRELSPACGLTEGVRELLDGWREDGHSQSLLSMYVHDKLVPLVEAFGLTGQFLRVDGRDGPSGGQKADLLAAHLTALGERVDPARTVLIGDAADDALAALSVGAHAVLYTGGSHTREKLEPVGVPVVDSLAEAVELAGRIAG</sequence>
<comment type="caution">
    <text evidence="2">The sequence shown here is derived from an EMBL/GenBank/DDBJ whole genome shotgun (WGS) entry which is preliminary data.</text>
</comment>
<dbReference type="SFLD" id="SFLDS00003">
    <property type="entry name" value="Haloacid_Dehalogenase"/>
    <property type="match status" value="1"/>
</dbReference>
<evidence type="ECO:0000313" key="3">
    <source>
        <dbReference type="Proteomes" id="UP000450000"/>
    </source>
</evidence>
<dbReference type="AlphaFoldDB" id="A0A6N7KPI1"/>
<dbReference type="Gene3D" id="1.10.150.240">
    <property type="entry name" value="Putative phosphatase, domain 2"/>
    <property type="match status" value="1"/>
</dbReference>
<proteinExistence type="predicted"/>
<dbReference type="InterPro" id="IPR036412">
    <property type="entry name" value="HAD-like_sf"/>
</dbReference>
<dbReference type="PANTHER" id="PTHR43434">
    <property type="entry name" value="PHOSPHOGLYCOLATE PHOSPHATASE"/>
    <property type="match status" value="1"/>
</dbReference>
<dbReference type="Pfam" id="PF12710">
    <property type="entry name" value="HAD"/>
    <property type="match status" value="1"/>
</dbReference>
<evidence type="ECO:0000256" key="1">
    <source>
        <dbReference type="SAM" id="MobiDB-lite"/>
    </source>
</evidence>